<keyword evidence="2" id="KW-0813">Transport</keyword>
<reference evidence="6" key="1">
    <citation type="submission" date="2016-06" db="EMBL/GenBank/DDBJ databases">
        <title>Draft genome sequence of Desulfoplanes formicivorans strain Pf12B.</title>
        <authorList>
            <person name="Watanabe M."/>
            <person name="Kojima H."/>
            <person name="Fukui M."/>
        </authorList>
    </citation>
    <scope>NUCLEOTIDE SEQUENCE [LARGE SCALE GENOMIC DNA]</scope>
    <source>
        <strain evidence="6">Pf12B</strain>
    </source>
</reference>
<protein>
    <submittedName>
        <fullName evidence="5">Cation ABC transporter substrate-binding protein</fullName>
    </submittedName>
</protein>
<evidence type="ECO:0000256" key="4">
    <source>
        <dbReference type="SAM" id="SignalP"/>
    </source>
</evidence>
<keyword evidence="6" id="KW-1185">Reference proteome</keyword>
<dbReference type="GO" id="GO:0030001">
    <property type="term" value="P:metal ion transport"/>
    <property type="evidence" value="ECO:0007669"/>
    <property type="project" value="InterPro"/>
</dbReference>
<dbReference type="AlphaFoldDB" id="A0A194AK95"/>
<evidence type="ECO:0000256" key="3">
    <source>
        <dbReference type="ARBA" id="ARBA00022729"/>
    </source>
</evidence>
<sequence length="297" mass="32846">MYCLRVLLVLVCVLIFPLGQAAAAPLQVTVSVVPQAYFVRQIAHDLVQVSVMVLPGASPATYEPKPNQMKALSSSAAYFAVGAPFETTWLDKICAANPNMLIVRTQEGITKVPMARHHHDLEASRDHDQHHESHAILDPHIWLAPDLVAIQARNICKGLVAVDPDHKEIYETNLAAFEQELTRLDTRIRAILGDTSTNNRFLIFHPAWGYFARAYGLRQIPVEMEGKSPSPKDLSQLIQLARSHDLDTVFVQPQFSQKSAVVIAGAINGRVVRLDPLAKDWATNLVNAATSIKEALR</sequence>
<dbReference type="OrthoDB" id="9810636at2"/>
<dbReference type="RefSeq" id="WP_069859820.1">
    <property type="nucleotide sequence ID" value="NZ_BDFE01000017.1"/>
</dbReference>
<evidence type="ECO:0000313" key="6">
    <source>
        <dbReference type="Proteomes" id="UP000095200"/>
    </source>
</evidence>
<dbReference type="PANTHER" id="PTHR42953">
    <property type="entry name" value="HIGH-AFFINITY ZINC UPTAKE SYSTEM PROTEIN ZNUA-RELATED"/>
    <property type="match status" value="1"/>
</dbReference>
<dbReference type="InterPro" id="IPR006127">
    <property type="entry name" value="ZnuA-like"/>
</dbReference>
<comment type="caution">
    <text evidence="5">The sequence shown here is derived from an EMBL/GenBank/DDBJ whole genome shotgun (WGS) entry which is preliminary data.</text>
</comment>
<feature type="signal peptide" evidence="4">
    <location>
        <begin position="1"/>
        <end position="23"/>
    </location>
</feature>
<dbReference type="InterPro" id="IPR050492">
    <property type="entry name" value="Bact_metal-bind_prot9"/>
</dbReference>
<proteinExistence type="inferred from homology"/>
<comment type="similarity">
    <text evidence="1">Belongs to the bacterial solute-binding protein 9 family.</text>
</comment>
<evidence type="ECO:0000256" key="1">
    <source>
        <dbReference type="ARBA" id="ARBA00011028"/>
    </source>
</evidence>
<evidence type="ECO:0000256" key="2">
    <source>
        <dbReference type="ARBA" id="ARBA00022448"/>
    </source>
</evidence>
<feature type="chain" id="PRO_5008507632" evidence="4">
    <location>
        <begin position="24"/>
        <end position="297"/>
    </location>
</feature>
<dbReference type="Proteomes" id="UP000095200">
    <property type="component" value="Unassembled WGS sequence"/>
</dbReference>
<evidence type="ECO:0000313" key="5">
    <source>
        <dbReference type="EMBL" id="GAU09481.1"/>
    </source>
</evidence>
<dbReference type="PANTHER" id="PTHR42953:SF3">
    <property type="entry name" value="HIGH-AFFINITY ZINC UPTAKE SYSTEM PROTEIN ZNUA"/>
    <property type="match status" value="1"/>
</dbReference>
<accession>A0A194AK95</accession>
<dbReference type="Gene3D" id="3.40.50.1980">
    <property type="entry name" value="Nitrogenase molybdenum iron protein domain"/>
    <property type="match status" value="2"/>
</dbReference>
<dbReference type="Pfam" id="PF01297">
    <property type="entry name" value="ZnuA"/>
    <property type="match status" value="1"/>
</dbReference>
<name>A0A194AK95_9BACT</name>
<dbReference type="GO" id="GO:0046872">
    <property type="term" value="F:metal ion binding"/>
    <property type="evidence" value="ECO:0007669"/>
    <property type="project" value="InterPro"/>
</dbReference>
<gene>
    <name evidence="5" type="ORF">DPF_2207</name>
</gene>
<dbReference type="SUPFAM" id="SSF53807">
    <property type="entry name" value="Helical backbone' metal receptor"/>
    <property type="match status" value="1"/>
</dbReference>
<dbReference type="EMBL" id="BDFE01000017">
    <property type="protein sequence ID" value="GAU09481.1"/>
    <property type="molecule type" value="Genomic_DNA"/>
</dbReference>
<dbReference type="STRING" id="1592317.DPF_2207"/>
<keyword evidence="3 4" id="KW-0732">Signal</keyword>
<organism evidence="5 6">
    <name type="scientific">Desulfoplanes formicivorans</name>
    <dbReference type="NCBI Taxonomy" id="1592317"/>
    <lineage>
        <taxon>Bacteria</taxon>
        <taxon>Pseudomonadati</taxon>
        <taxon>Thermodesulfobacteriota</taxon>
        <taxon>Desulfovibrionia</taxon>
        <taxon>Desulfovibrionales</taxon>
        <taxon>Desulfoplanaceae</taxon>
        <taxon>Desulfoplanes</taxon>
    </lineage>
</organism>